<reference evidence="5" key="2">
    <citation type="submission" date="2021-03" db="UniProtKB">
        <authorList>
            <consortium name="EnsemblPlants"/>
        </authorList>
    </citation>
    <scope>IDENTIFICATION</scope>
</reference>
<evidence type="ECO:0000313" key="5">
    <source>
        <dbReference type="EnsemblPlants" id="AUR62019679-RA:cds"/>
    </source>
</evidence>
<evidence type="ECO:0000256" key="1">
    <source>
        <dbReference type="ARBA" id="ARBA00022723"/>
    </source>
</evidence>
<dbReference type="InterPro" id="IPR026992">
    <property type="entry name" value="DIOX_N"/>
</dbReference>
<dbReference type="Gene3D" id="2.60.120.330">
    <property type="entry name" value="B-lactam Antibiotic, Isopenicillin N Synthase, Chain"/>
    <property type="match status" value="2"/>
</dbReference>
<evidence type="ECO:0000256" key="2">
    <source>
        <dbReference type="ARBA" id="ARBA00023002"/>
    </source>
</evidence>
<dbReference type="PANTHER" id="PTHR10209">
    <property type="entry name" value="OXIDOREDUCTASE, 2OG-FE II OXYGENASE FAMILY PROTEIN"/>
    <property type="match status" value="1"/>
</dbReference>
<proteinExistence type="predicted"/>
<sequence length="273" mass="31338">MFLRPLEDRLKDFGTCSDDISVPIIDFAHFGENEDRTAEIVKETILASKEWGFFQVINHGVPKELLESMTKQSQMFHEQDAETKKMFYSRDFQSKPVYFFSNHDLYQSKAANWRDTLYVNARVTNGEVDPQELPTICMDVTLEYVNHIHKLADRILMSISLEPKLTIGLDAHVDTSFITILLQDNIGGLQMITNDMIKGVCHRVIAKTIGRRISIAINYNGFYSSEKIHGPIKELTSEENPPIYKKFSTEGLIKSFFSKSLDEVRANLDDFKL</sequence>
<dbReference type="GO" id="GO:0016491">
    <property type="term" value="F:oxidoreductase activity"/>
    <property type="evidence" value="ECO:0007669"/>
    <property type="project" value="UniProtKB-KW"/>
</dbReference>
<dbReference type="OMA" id="ANENPWD"/>
<feature type="domain" description="Non-haem dioxygenase N-terminal" evidence="4">
    <location>
        <begin position="22"/>
        <end position="126"/>
    </location>
</feature>
<dbReference type="SUPFAM" id="SSF51197">
    <property type="entry name" value="Clavaminate synthase-like"/>
    <property type="match status" value="1"/>
</dbReference>
<reference evidence="5" key="1">
    <citation type="journal article" date="2017" name="Nature">
        <title>The genome of Chenopodium quinoa.</title>
        <authorList>
            <person name="Jarvis D.E."/>
            <person name="Ho Y.S."/>
            <person name="Lightfoot D.J."/>
            <person name="Schmoeckel S.M."/>
            <person name="Li B."/>
            <person name="Borm T.J.A."/>
            <person name="Ohyanagi H."/>
            <person name="Mineta K."/>
            <person name="Michell C.T."/>
            <person name="Saber N."/>
            <person name="Kharbatia N.M."/>
            <person name="Rupper R.R."/>
            <person name="Sharp A.R."/>
            <person name="Dally N."/>
            <person name="Boughton B.A."/>
            <person name="Woo Y.H."/>
            <person name="Gao G."/>
            <person name="Schijlen E.G.W.M."/>
            <person name="Guo X."/>
            <person name="Momin A.A."/>
            <person name="Negrao S."/>
            <person name="Al-Babili S."/>
            <person name="Gehring C."/>
            <person name="Roessner U."/>
            <person name="Jung C."/>
            <person name="Murphy K."/>
            <person name="Arold S.T."/>
            <person name="Gojobori T."/>
            <person name="van der Linden C.G."/>
            <person name="van Loo E.N."/>
            <person name="Jellen E.N."/>
            <person name="Maughan P.J."/>
            <person name="Tester M."/>
        </authorList>
    </citation>
    <scope>NUCLEOTIDE SEQUENCE [LARGE SCALE GENOMIC DNA]</scope>
    <source>
        <strain evidence="5">cv. PI 614886</strain>
    </source>
</reference>
<organism evidence="5 6">
    <name type="scientific">Chenopodium quinoa</name>
    <name type="common">Quinoa</name>
    <dbReference type="NCBI Taxonomy" id="63459"/>
    <lineage>
        <taxon>Eukaryota</taxon>
        <taxon>Viridiplantae</taxon>
        <taxon>Streptophyta</taxon>
        <taxon>Embryophyta</taxon>
        <taxon>Tracheophyta</taxon>
        <taxon>Spermatophyta</taxon>
        <taxon>Magnoliopsida</taxon>
        <taxon>eudicotyledons</taxon>
        <taxon>Gunneridae</taxon>
        <taxon>Pentapetalae</taxon>
        <taxon>Caryophyllales</taxon>
        <taxon>Chenopodiaceae</taxon>
        <taxon>Chenopodioideae</taxon>
        <taxon>Atripliceae</taxon>
        <taxon>Chenopodium</taxon>
    </lineage>
</organism>
<dbReference type="AlphaFoldDB" id="A0A803LW28"/>
<evidence type="ECO:0000259" key="4">
    <source>
        <dbReference type="Pfam" id="PF14226"/>
    </source>
</evidence>
<keyword evidence="1" id="KW-0479">Metal-binding</keyword>
<protein>
    <recommendedName>
        <fullName evidence="4">Non-haem dioxygenase N-terminal domain-containing protein</fullName>
    </recommendedName>
</protein>
<dbReference type="Pfam" id="PF14226">
    <property type="entry name" value="DIOX_N"/>
    <property type="match status" value="1"/>
</dbReference>
<dbReference type="Gramene" id="AUR62019679-RA">
    <property type="protein sequence ID" value="AUR62019679-RA:cds"/>
    <property type="gene ID" value="AUR62019679"/>
</dbReference>
<evidence type="ECO:0000256" key="3">
    <source>
        <dbReference type="ARBA" id="ARBA00023004"/>
    </source>
</evidence>
<dbReference type="GO" id="GO:0046872">
    <property type="term" value="F:metal ion binding"/>
    <property type="evidence" value="ECO:0007669"/>
    <property type="project" value="UniProtKB-KW"/>
</dbReference>
<dbReference type="EnsemblPlants" id="AUR62019679-RA">
    <property type="protein sequence ID" value="AUR62019679-RA:cds"/>
    <property type="gene ID" value="AUR62019679"/>
</dbReference>
<dbReference type="Proteomes" id="UP000596660">
    <property type="component" value="Unplaced"/>
</dbReference>
<keyword evidence="3" id="KW-0408">Iron</keyword>
<dbReference type="InterPro" id="IPR027443">
    <property type="entry name" value="IPNS-like_sf"/>
</dbReference>
<accession>A0A803LW28</accession>
<name>A0A803LW28_CHEQI</name>
<keyword evidence="2" id="KW-0560">Oxidoreductase</keyword>
<evidence type="ECO:0000313" key="6">
    <source>
        <dbReference type="Proteomes" id="UP000596660"/>
    </source>
</evidence>
<keyword evidence="6" id="KW-1185">Reference proteome</keyword>
<dbReference type="PANTHER" id="PTHR10209:SF429">
    <property type="entry name" value="1-AMINOCYCLOPROPANE-1-CARBOXYLATE OXIDASE HOMOLOG 1-LIKE"/>
    <property type="match status" value="1"/>
</dbReference>